<evidence type="ECO:0000256" key="3">
    <source>
        <dbReference type="ARBA" id="ARBA00022538"/>
    </source>
</evidence>
<evidence type="ECO:0000256" key="7">
    <source>
        <dbReference type="ARBA" id="ARBA00023065"/>
    </source>
</evidence>
<feature type="transmembrane region" description="Helical" evidence="10">
    <location>
        <begin position="25"/>
        <end position="46"/>
    </location>
</feature>
<feature type="transmembrane region" description="Helical" evidence="10">
    <location>
        <begin position="158"/>
        <end position="179"/>
    </location>
</feature>
<dbReference type="GeneID" id="107411618"/>
<dbReference type="InterPro" id="IPR057291">
    <property type="entry name" value="CHX17_2nd"/>
</dbReference>
<protein>
    <submittedName>
        <fullName evidence="15">Cation/H(+) antiporter 15</fullName>
    </submittedName>
</protein>
<dbReference type="GO" id="GO:0016020">
    <property type="term" value="C:membrane"/>
    <property type="evidence" value="ECO:0007669"/>
    <property type="project" value="UniProtKB-SubCell"/>
</dbReference>
<evidence type="ECO:0000259" key="11">
    <source>
        <dbReference type="Pfam" id="PF00999"/>
    </source>
</evidence>
<dbReference type="RefSeq" id="XP_024925897.2">
    <property type="nucleotide sequence ID" value="XM_025070129.3"/>
</dbReference>
<comment type="subcellular location">
    <subcellularLocation>
        <location evidence="1">Membrane</location>
        <topology evidence="1">Multi-pass membrane protein</topology>
    </subcellularLocation>
</comment>
<name>A0A6P6FV59_ZIZJJ</name>
<dbReference type="InterPro" id="IPR057290">
    <property type="entry name" value="CHX17_C"/>
</dbReference>
<dbReference type="GO" id="GO:0012505">
    <property type="term" value="C:endomembrane system"/>
    <property type="evidence" value="ECO:0007669"/>
    <property type="project" value="TreeGrafter"/>
</dbReference>
<organism evidence="14 15">
    <name type="scientific">Ziziphus jujuba</name>
    <name type="common">Chinese jujube</name>
    <name type="synonym">Ziziphus sativa</name>
    <dbReference type="NCBI Taxonomy" id="326968"/>
    <lineage>
        <taxon>Eukaryota</taxon>
        <taxon>Viridiplantae</taxon>
        <taxon>Streptophyta</taxon>
        <taxon>Embryophyta</taxon>
        <taxon>Tracheophyta</taxon>
        <taxon>Spermatophyta</taxon>
        <taxon>Magnoliopsida</taxon>
        <taxon>eudicotyledons</taxon>
        <taxon>Gunneridae</taxon>
        <taxon>Pentapetalae</taxon>
        <taxon>rosids</taxon>
        <taxon>fabids</taxon>
        <taxon>Rosales</taxon>
        <taxon>Rhamnaceae</taxon>
        <taxon>Paliureae</taxon>
        <taxon>Ziziphus</taxon>
    </lineage>
</organism>
<feature type="transmembrane region" description="Helical" evidence="10">
    <location>
        <begin position="94"/>
        <end position="113"/>
    </location>
</feature>
<feature type="transmembrane region" description="Helical" evidence="10">
    <location>
        <begin position="191"/>
        <end position="213"/>
    </location>
</feature>
<feature type="transmembrane region" description="Helical" evidence="10">
    <location>
        <begin position="345"/>
        <end position="364"/>
    </location>
</feature>
<dbReference type="KEGG" id="zju:107411618"/>
<dbReference type="AlphaFoldDB" id="A0A6P6FV59"/>
<sequence>MNHPIICHAYKELKSGGIFYGDSPFHFATAILFFQVSLAASLTAFLRYILSPLGESTFVSQMLAGIALGPSFVGKDSTFTRTVFPPSSFYINQTFSFFGCMLFMFLVGVKMDVSLVTNSGKKSLAIALFSICVPLIMSTGLALILQRNVTMEPNLHKSLFTVAVFQSCNSFYVVACLLADLKLLNSELGRLALSSSLISGSISWIGLILFFTIRQSIVGKENSLLWMALCLFCLVFLIVFILRPIMVWMISKTASEKAIKEVYIFSVFVMILICALFGEYIGQHFMLGPMVLGLAVPDGPPLGSALVDKLDTFVSSVLLPTYFVFSGSGINLFLIQMKTLGIMELMAFVCFVGKVLGIMIPSLYCKMPLVDALCLGLMMSTQGITDILMWQHGSLLFLIDQQSYSIMVMSTVVLTGTITPLVKILYNPSKRYKSKRRRNIEHALPNAELRLLTCIYNQYNTPSIINLLNLSNPSLKSPICFYFIHLIELSGRSTPLLISHKPGRKFSVRSNISDHIINAFQFFEQNNDGKVIMNAYTAIAPCASMHDDICTLALEKRTSMVIIPFHKQWTTSTNDIQELSGPMIRSVNLNVLEKSPCSVGILVDRGTLSGTVSEYGEAFYDIGMIFIQGPDDREALAYAMRMAENPNVSLTVVRLLDVSKARRSTIDHELDNNMMNKYKMFAEGKKRHAYLQEDVENSVEMINVIRSLDICYDLILVGRRHDNESRLFMGTEWNVENPELGFIGDMLISSDTNCDVSVLVVQQQSFGSHDRMPESSMYVVMEQVCTVDIPRELGKVWPS</sequence>
<dbReference type="PANTHER" id="PTHR32468">
    <property type="entry name" value="CATION/H + ANTIPORTER"/>
    <property type="match status" value="1"/>
</dbReference>
<dbReference type="Pfam" id="PF00999">
    <property type="entry name" value="Na_H_Exchanger"/>
    <property type="match status" value="1"/>
</dbReference>
<feature type="transmembrane region" description="Helical" evidence="10">
    <location>
        <begin position="313"/>
        <end position="333"/>
    </location>
</feature>
<keyword evidence="3" id="KW-0633">Potassium transport</keyword>
<keyword evidence="14" id="KW-1185">Reference proteome</keyword>
<dbReference type="InterPro" id="IPR038770">
    <property type="entry name" value="Na+/solute_symporter_sf"/>
</dbReference>
<dbReference type="Proteomes" id="UP001652623">
    <property type="component" value="Chromosome 10"/>
</dbReference>
<accession>A0A6P6FV59</accession>
<gene>
    <name evidence="15" type="primary">LOC107411618</name>
</gene>
<evidence type="ECO:0000313" key="15">
    <source>
        <dbReference type="RefSeq" id="XP_024925897.2"/>
    </source>
</evidence>
<evidence type="ECO:0000313" key="14">
    <source>
        <dbReference type="Proteomes" id="UP001652623"/>
    </source>
</evidence>
<keyword evidence="8 10" id="KW-0472">Membrane</keyword>
<feature type="transmembrane region" description="Helical" evidence="10">
    <location>
        <begin position="262"/>
        <end position="282"/>
    </location>
</feature>
<evidence type="ECO:0000256" key="8">
    <source>
        <dbReference type="ARBA" id="ARBA00023136"/>
    </source>
</evidence>
<evidence type="ECO:0000259" key="13">
    <source>
        <dbReference type="Pfam" id="PF23259"/>
    </source>
</evidence>
<evidence type="ECO:0000256" key="9">
    <source>
        <dbReference type="ARBA" id="ARBA00038341"/>
    </source>
</evidence>
<keyword evidence="4 10" id="KW-0812">Transmembrane</keyword>
<evidence type="ECO:0000256" key="10">
    <source>
        <dbReference type="SAM" id="Phobius"/>
    </source>
</evidence>
<feature type="transmembrane region" description="Helical" evidence="10">
    <location>
        <begin position="58"/>
        <end position="74"/>
    </location>
</feature>
<dbReference type="GO" id="GO:0006813">
    <property type="term" value="P:potassium ion transport"/>
    <property type="evidence" value="ECO:0007669"/>
    <property type="project" value="UniProtKB-KW"/>
</dbReference>
<keyword evidence="2" id="KW-0813">Transport</keyword>
<dbReference type="GO" id="GO:0006885">
    <property type="term" value="P:regulation of pH"/>
    <property type="evidence" value="ECO:0007669"/>
    <property type="project" value="TreeGrafter"/>
</dbReference>
<feature type="transmembrane region" description="Helical" evidence="10">
    <location>
        <begin position="225"/>
        <end position="250"/>
    </location>
</feature>
<proteinExistence type="inferred from homology"/>
<dbReference type="InParanoid" id="A0A6P6FV59"/>
<feature type="transmembrane region" description="Helical" evidence="10">
    <location>
        <begin position="404"/>
        <end position="426"/>
    </location>
</feature>
<keyword evidence="6 10" id="KW-1133">Transmembrane helix</keyword>
<comment type="similarity">
    <text evidence="9">Belongs to the monovalent cation:proton antiporter 2 (CPA2) transporter (TC 2.A.37) family. CHX (TC 2.A.37.4) subfamily.</text>
</comment>
<evidence type="ECO:0000256" key="4">
    <source>
        <dbReference type="ARBA" id="ARBA00022692"/>
    </source>
</evidence>
<dbReference type="Gene3D" id="1.20.1530.20">
    <property type="match status" value="1"/>
</dbReference>
<evidence type="ECO:0000256" key="2">
    <source>
        <dbReference type="ARBA" id="ARBA00022448"/>
    </source>
</evidence>
<evidence type="ECO:0000256" key="5">
    <source>
        <dbReference type="ARBA" id="ARBA00022958"/>
    </source>
</evidence>
<keyword evidence="5" id="KW-0630">Potassium</keyword>
<feature type="domain" description="Cation/H(+) antiporter central" evidence="12">
    <location>
        <begin position="480"/>
        <end position="607"/>
    </location>
</feature>
<reference evidence="15" key="1">
    <citation type="submission" date="2025-08" db="UniProtKB">
        <authorList>
            <consortium name="RefSeq"/>
        </authorList>
    </citation>
    <scope>IDENTIFICATION</scope>
    <source>
        <tissue evidence="15">Seedling</tissue>
    </source>
</reference>
<dbReference type="InterPro" id="IPR050794">
    <property type="entry name" value="CPA2_transporter"/>
</dbReference>
<dbReference type="PANTHER" id="PTHR32468:SF66">
    <property type="entry name" value="CATION_H+ EXCHANGER DOMAIN-CONTAINING PROTEIN"/>
    <property type="match status" value="1"/>
</dbReference>
<evidence type="ECO:0000256" key="1">
    <source>
        <dbReference type="ARBA" id="ARBA00004141"/>
    </source>
</evidence>
<feature type="domain" description="Cation/H+ exchanger transmembrane" evidence="11">
    <location>
        <begin position="43"/>
        <end position="423"/>
    </location>
</feature>
<evidence type="ECO:0000259" key="12">
    <source>
        <dbReference type="Pfam" id="PF23256"/>
    </source>
</evidence>
<dbReference type="InterPro" id="IPR006153">
    <property type="entry name" value="Cation/H_exchanger_TM"/>
</dbReference>
<feature type="domain" description="Cation/H(+) antiporter C-terminal" evidence="13">
    <location>
        <begin position="623"/>
        <end position="764"/>
    </location>
</feature>
<keyword evidence="7" id="KW-0406">Ion transport</keyword>
<dbReference type="Pfam" id="PF23259">
    <property type="entry name" value="CHX17_C"/>
    <property type="match status" value="1"/>
</dbReference>
<dbReference type="Pfam" id="PF23256">
    <property type="entry name" value="CHX17_2nd"/>
    <property type="match status" value="1"/>
</dbReference>
<dbReference type="GO" id="GO:0098662">
    <property type="term" value="P:inorganic cation transmembrane transport"/>
    <property type="evidence" value="ECO:0007669"/>
    <property type="project" value="TreeGrafter"/>
</dbReference>
<evidence type="ECO:0000256" key="6">
    <source>
        <dbReference type="ARBA" id="ARBA00022989"/>
    </source>
</evidence>
<feature type="transmembrane region" description="Helical" evidence="10">
    <location>
        <begin position="125"/>
        <end position="146"/>
    </location>
</feature>